<comment type="caution">
    <text evidence="2">The sequence shown here is derived from an EMBL/GenBank/DDBJ whole genome shotgun (WGS) entry which is preliminary data.</text>
</comment>
<reference evidence="2 3" key="1">
    <citation type="submission" date="2018-11" db="EMBL/GenBank/DDBJ databases">
        <title>Draft genome of Simplicispira Flexivirga sp. BO-16.</title>
        <authorList>
            <person name="Im W.T."/>
        </authorList>
    </citation>
    <scope>NUCLEOTIDE SEQUENCE [LARGE SCALE GENOMIC DNA]</scope>
    <source>
        <strain evidence="2 3">BO-16</strain>
    </source>
</reference>
<dbReference type="Proteomes" id="UP000271678">
    <property type="component" value="Unassembled WGS sequence"/>
</dbReference>
<keyword evidence="3" id="KW-1185">Reference proteome</keyword>
<dbReference type="EMBL" id="RJJQ01000016">
    <property type="protein sequence ID" value="RNI20485.1"/>
    <property type="molecule type" value="Genomic_DNA"/>
</dbReference>
<sequence>MTARQVLPQGVAYGAPQLALAAPLTQVDGEHMRDGLRRFAAQRSIGLQCERRATRVLHLGQRRERISDHGVAAGSEMVAHRVFDRPADDRVGGKHFQGTDAQAISGTGGAGHLVDQQV</sequence>
<organism evidence="2 3">
    <name type="scientific">Flexivirga caeni</name>
    <dbReference type="NCBI Taxonomy" id="2294115"/>
    <lineage>
        <taxon>Bacteria</taxon>
        <taxon>Bacillati</taxon>
        <taxon>Actinomycetota</taxon>
        <taxon>Actinomycetes</taxon>
        <taxon>Micrococcales</taxon>
        <taxon>Dermacoccaceae</taxon>
        <taxon>Flexivirga</taxon>
    </lineage>
</organism>
<evidence type="ECO:0000313" key="2">
    <source>
        <dbReference type="EMBL" id="RNI20485.1"/>
    </source>
</evidence>
<dbReference type="AlphaFoldDB" id="A0A3M9M5N8"/>
<name>A0A3M9M5N8_9MICO</name>
<proteinExistence type="predicted"/>
<feature type="region of interest" description="Disordered" evidence="1">
    <location>
        <begin position="89"/>
        <end position="118"/>
    </location>
</feature>
<gene>
    <name evidence="2" type="ORF">EFY87_14755</name>
</gene>
<evidence type="ECO:0000313" key="3">
    <source>
        <dbReference type="Proteomes" id="UP000271678"/>
    </source>
</evidence>
<protein>
    <submittedName>
        <fullName evidence="2">Uncharacterized protein</fullName>
    </submittedName>
</protein>
<evidence type="ECO:0000256" key="1">
    <source>
        <dbReference type="SAM" id="MobiDB-lite"/>
    </source>
</evidence>
<accession>A0A3M9M5N8</accession>